<feature type="compositionally biased region" description="Low complexity" evidence="1">
    <location>
        <begin position="98"/>
        <end position="111"/>
    </location>
</feature>
<dbReference type="EMBL" id="PDNB01000032">
    <property type="protein sequence ID" value="PGH14722.1"/>
    <property type="molecule type" value="Genomic_DNA"/>
</dbReference>
<organism evidence="2 3">
    <name type="scientific">Helicocarpus griseus UAMH5409</name>
    <dbReference type="NCBI Taxonomy" id="1447875"/>
    <lineage>
        <taxon>Eukaryota</taxon>
        <taxon>Fungi</taxon>
        <taxon>Dikarya</taxon>
        <taxon>Ascomycota</taxon>
        <taxon>Pezizomycotina</taxon>
        <taxon>Eurotiomycetes</taxon>
        <taxon>Eurotiomycetidae</taxon>
        <taxon>Onygenales</taxon>
        <taxon>Ajellomycetaceae</taxon>
        <taxon>Helicocarpus</taxon>
    </lineage>
</organism>
<feature type="region of interest" description="Disordered" evidence="1">
    <location>
        <begin position="64"/>
        <end position="123"/>
    </location>
</feature>
<reference evidence="2 3" key="1">
    <citation type="submission" date="2017-10" db="EMBL/GenBank/DDBJ databases">
        <title>Comparative genomics in systemic dimorphic fungi from Ajellomycetaceae.</title>
        <authorList>
            <person name="Munoz J.F."/>
            <person name="Mcewen J.G."/>
            <person name="Clay O.K."/>
            <person name="Cuomo C.A."/>
        </authorList>
    </citation>
    <scope>NUCLEOTIDE SEQUENCE [LARGE SCALE GENOMIC DNA]</scope>
    <source>
        <strain evidence="2 3">UAMH5409</strain>
    </source>
</reference>
<keyword evidence="3" id="KW-1185">Reference proteome</keyword>
<protein>
    <submittedName>
        <fullName evidence="2">Uncharacterized protein</fullName>
    </submittedName>
</protein>
<accession>A0A2B7Y1I1</accession>
<dbReference type="AlphaFoldDB" id="A0A2B7Y1I1"/>
<sequence length="156" mass="17252">MGKCFKGTAFVSHRTPFLHVFLIRARNNPIPSRSIPRTRYSHINFIARRLQTILPSSYKLLPSQSIMDSSNNPSENCNANDKGKGKGKASPDAASNTGDQIQQGGNNQFNQSFRGDGTALNDNWQSGLTAEELMQQEMTDHMAMMQPSAYGTELTN</sequence>
<name>A0A2B7Y1I1_9EURO</name>
<evidence type="ECO:0000256" key="1">
    <source>
        <dbReference type="SAM" id="MobiDB-lite"/>
    </source>
</evidence>
<evidence type="ECO:0000313" key="3">
    <source>
        <dbReference type="Proteomes" id="UP000223968"/>
    </source>
</evidence>
<dbReference type="Proteomes" id="UP000223968">
    <property type="component" value="Unassembled WGS sequence"/>
</dbReference>
<gene>
    <name evidence="2" type="ORF">AJ79_02888</name>
</gene>
<evidence type="ECO:0000313" key="2">
    <source>
        <dbReference type="EMBL" id="PGH14722.1"/>
    </source>
</evidence>
<comment type="caution">
    <text evidence="2">The sequence shown here is derived from an EMBL/GenBank/DDBJ whole genome shotgun (WGS) entry which is preliminary data.</text>
</comment>
<proteinExistence type="predicted"/>
<feature type="compositionally biased region" description="Polar residues" evidence="1">
    <location>
        <begin position="64"/>
        <end position="79"/>
    </location>
</feature>